<dbReference type="EMBL" id="JBBKZT010000011">
    <property type="protein sequence ID" value="MEJ8849623.1"/>
    <property type="molecule type" value="Genomic_DNA"/>
</dbReference>
<feature type="transmembrane region" description="Helical" evidence="1">
    <location>
        <begin position="378"/>
        <end position="399"/>
    </location>
</feature>
<name>A0ABU8WS97_9BURK</name>
<organism evidence="2 3">
    <name type="scientific">Variovorax rhizosphaerae</name>
    <dbReference type="NCBI Taxonomy" id="1836200"/>
    <lineage>
        <taxon>Bacteria</taxon>
        <taxon>Pseudomonadati</taxon>
        <taxon>Pseudomonadota</taxon>
        <taxon>Betaproteobacteria</taxon>
        <taxon>Burkholderiales</taxon>
        <taxon>Comamonadaceae</taxon>
        <taxon>Variovorax</taxon>
    </lineage>
</organism>
<keyword evidence="3" id="KW-1185">Reference proteome</keyword>
<reference evidence="2 3" key="1">
    <citation type="submission" date="2024-03" db="EMBL/GenBank/DDBJ databases">
        <title>Novel species of the genus Variovorax.</title>
        <authorList>
            <person name="Liu Q."/>
            <person name="Xin Y.-H."/>
        </authorList>
    </citation>
    <scope>NUCLEOTIDE SEQUENCE [LARGE SCALE GENOMIC DNA]</scope>
    <source>
        <strain evidence="2 3">KACC 18900</strain>
    </source>
</reference>
<feature type="transmembrane region" description="Helical" evidence="1">
    <location>
        <begin position="199"/>
        <end position="230"/>
    </location>
</feature>
<keyword evidence="1" id="KW-1133">Transmembrane helix</keyword>
<protein>
    <recommendedName>
        <fullName evidence="4">4-amino-4-deoxy-L-arabinose transferase-like glycosyltransferase</fullName>
    </recommendedName>
</protein>
<feature type="transmembrane region" description="Helical" evidence="1">
    <location>
        <begin position="419"/>
        <end position="442"/>
    </location>
</feature>
<feature type="transmembrane region" description="Helical" evidence="1">
    <location>
        <begin position="352"/>
        <end position="371"/>
    </location>
</feature>
<evidence type="ECO:0000313" key="3">
    <source>
        <dbReference type="Proteomes" id="UP001385892"/>
    </source>
</evidence>
<feature type="transmembrane region" description="Helical" evidence="1">
    <location>
        <begin position="104"/>
        <end position="125"/>
    </location>
</feature>
<dbReference type="RefSeq" id="WP_340344746.1">
    <property type="nucleotide sequence ID" value="NZ_JBBKZT010000011.1"/>
</dbReference>
<feature type="transmembrane region" description="Helical" evidence="1">
    <location>
        <begin position="298"/>
        <end position="317"/>
    </location>
</feature>
<comment type="caution">
    <text evidence="2">The sequence shown here is derived from an EMBL/GenBank/DDBJ whole genome shotgun (WGS) entry which is preliminary data.</text>
</comment>
<feature type="transmembrane region" description="Helical" evidence="1">
    <location>
        <begin position="251"/>
        <end position="278"/>
    </location>
</feature>
<sequence>MSQPTPAIVAQAAVRRMPRVALILLCAAYLMPGLVGRGPWKTADVAAFGYMAELARSTEGAARWFDPLLFGLRPETPALLPYWIGAGAIKLAPAWISPDLAVRFVFALLLWGTFTATWYAVYYLARTPRAQPVAFAFGGEARPTDYARAIADGALLALLATLGLLQLGHETTPALAQLFFTASLFYGIAALPYRPVGALAALALGGIGMALSGAPVVALMLCGGCIVFLAMDRERSLPTAERGPEAEGRAYPLYAMIAVIVVGVTAGALAASFGLFGWHVVLPGTTKGISLVKDLRSLVNLLLWFLWPALPLAAWTLWRWRRQLTARHVILPLWFVIVPLAATITTDFSDRSLLLSLPAFATLAAFALPTFRRSVAALLDWLTLLTFTTSAIFIWLYWVSLQTGIPPKPAANVARLAPGFVPSFSATAFLFALVATVAWLWLVRWRTGRHQAALWKTLVLPAGGTTLCWLLVMTLWLPVLDYARSYAPQVQMISQRVGNTTCISELGLQRAQLAALLHHGHFQLQPLTGSHNCRWLVVHPDVIARLHDVIDLDQWRFDGTLRRPSSATDDLLLYERITP</sequence>
<feature type="transmembrane region" description="Helical" evidence="1">
    <location>
        <begin position="79"/>
        <end position="97"/>
    </location>
</feature>
<feature type="transmembrane region" description="Helical" evidence="1">
    <location>
        <begin position="454"/>
        <end position="477"/>
    </location>
</feature>
<evidence type="ECO:0000256" key="1">
    <source>
        <dbReference type="SAM" id="Phobius"/>
    </source>
</evidence>
<proteinExistence type="predicted"/>
<feature type="transmembrane region" description="Helical" evidence="1">
    <location>
        <begin position="145"/>
        <end position="167"/>
    </location>
</feature>
<evidence type="ECO:0000313" key="2">
    <source>
        <dbReference type="EMBL" id="MEJ8849623.1"/>
    </source>
</evidence>
<keyword evidence="1" id="KW-0812">Transmembrane</keyword>
<feature type="transmembrane region" description="Helical" evidence="1">
    <location>
        <begin position="329"/>
        <end position="346"/>
    </location>
</feature>
<gene>
    <name evidence="2" type="ORF">WKW82_23450</name>
</gene>
<evidence type="ECO:0008006" key="4">
    <source>
        <dbReference type="Google" id="ProtNLM"/>
    </source>
</evidence>
<dbReference type="Proteomes" id="UP001385892">
    <property type="component" value="Unassembled WGS sequence"/>
</dbReference>
<feature type="transmembrane region" description="Helical" evidence="1">
    <location>
        <begin position="174"/>
        <end position="193"/>
    </location>
</feature>
<keyword evidence="1" id="KW-0472">Membrane</keyword>
<accession>A0ABU8WS97</accession>